<proteinExistence type="predicted"/>
<feature type="domain" description="VENN motif-containing" evidence="5">
    <location>
        <begin position="18"/>
        <end position="66"/>
    </location>
</feature>
<comment type="caution">
    <text evidence="6">The sequence shown here is derived from an EMBL/GenBank/DDBJ whole genome shotgun (WGS) entry which is preliminary data.</text>
</comment>
<sequence>MAGEYIAQQLYPGVDCADLSEEQRQTISALGTLAAGLAGGLAGDSAGSAVTGAQAGKNAVENNFLSATSSDRLDKAIEKIKQGDKSLAAANELIKLENADKRSDALVSKFTKDPAQMNSTERAELAGYLRVYAAEMEKEYGPAVSQELVKGLLSEQNYVKRNPDSEAMSKAQSIMNTWGYHKSNASISDAPLIFGGSVLGMTVKGMAANAAIGVGVNAGVQLAGKDPFSYVDVIMAGVTAAATTGKGIIASAPINVGGAAIGSGIKGEEPLNSMAGAAAGTVIGGVGGKIIKGVGSKLGKDAVSDLTGTVLGGYIGEKTGNAVKDELDKKDKTDAKK</sequence>
<organism evidence="6 7">
    <name type="scientific">Erwinia aeris</name>
    <dbReference type="NCBI Taxonomy" id="3239803"/>
    <lineage>
        <taxon>Bacteria</taxon>
        <taxon>Pseudomonadati</taxon>
        <taxon>Pseudomonadota</taxon>
        <taxon>Gammaproteobacteria</taxon>
        <taxon>Enterobacterales</taxon>
        <taxon>Erwiniaceae</taxon>
        <taxon>Erwinia</taxon>
    </lineage>
</organism>
<evidence type="ECO:0000313" key="6">
    <source>
        <dbReference type="EMBL" id="MEY8771891.1"/>
    </source>
</evidence>
<reference evidence="6 7" key="1">
    <citation type="submission" date="2024-07" db="EMBL/GenBank/DDBJ databases">
        <authorList>
            <person name="Hebao G."/>
        </authorList>
    </citation>
    <scope>NUCLEOTIDE SEQUENCE [LARGE SCALE GENOMIC DNA]</scope>
    <source>
        <strain evidence="6 7">ACCC 02193</strain>
    </source>
</reference>
<evidence type="ECO:0000256" key="4">
    <source>
        <dbReference type="ARBA" id="ARBA00023026"/>
    </source>
</evidence>
<dbReference type="Proteomes" id="UP001565243">
    <property type="component" value="Unassembled WGS sequence"/>
</dbReference>
<evidence type="ECO:0000256" key="1">
    <source>
        <dbReference type="ARBA" id="ARBA00004219"/>
    </source>
</evidence>
<dbReference type="Pfam" id="PF04829">
    <property type="entry name" value="PT-VENN"/>
    <property type="match status" value="1"/>
</dbReference>
<keyword evidence="4" id="KW-0843">Virulence</keyword>
<dbReference type="InterPro" id="IPR006914">
    <property type="entry name" value="VENN_dom"/>
</dbReference>
<evidence type="ECO:0000256" key="2">
    <source>
        <dbReference type="ARBA" id="ARBA00022656"/>
    </source>
</evidence>
<gene>
    <name evidence="6" type="ORF">AB6T85_15935</name>
</gene>
<keyword evidence="3" id="KW-1266">Target cell cytoplasm</keyword>
<protein>
    <submittedName>
        <fullName evidence="6">VENN motif pre-toxin domain-containing protein</fullName>
    </submittedName>
</protein>
<name>A0ABV4EAF6_9GAMM</name>
<keyword evidence="2" id="KW-0800">Toxin</keyword>
<evidence type="ECO:0000256" key="3">
    <source>
        <dbReference type="ARBA" id="ARBA00022913"/>
    </source>
</evidence>
<dbReference type="EMBL" id="JBGFFX010000009">
    <property type="protein sequence ID" value="MEY8771891.1"/>
    <property type="molecule type" value="Genomic_DNA"/>
</dbReference>
<accession>A0ABV4EAF6</accession>
<comment type="subcellular location">
    <subcellularLocation>
        <location evidence="1">Target cell</location>
        <location evidence="1">Target cell cytoplasm</location>
    </subcellularLocation>
</comment>
<keyword evidence="7" id="KW-1185">Reference proteome</keyword>
<evidence type="ECO:0000259" key="5">
    <source>
        <dbReference type="Pfam" id="PF04829"/>
    </source>
</evidence>
<evidence type="ECO:0000313" key="7">
    <source>
        <dbReference type="Proteomes" id="UP001565243"/>
    </source>
</evidence>